<dbReference type="AlphaFoldDB" id="A0A397GIY6"/>
<gene>
    <name evidence="2" type="ORF">Glove_535g22</name>
</gene>
<evidence type="ECO:0000313" key="2">
    <source>
        <dbReference type="EMBL" id="RHZ49013.1"/>
    </source>
</evidence>
<sequence length="109" mass="12835">MSWTNIRNPNSDEEILRVAEMYKEDFWLESDSFFGHCCKLYYGNSPLETSGVKYIKQNISEKFLKIEPKNTQGRRATGVVRKKLKDYNNNKKITTESKNKKVENSMKMN</sequence>
<protein>
    <submittedName>
        <fullName evidence="2">Uncharacterized protein</fullName>
    </submittedName>
</protein>
<evidence type="ECO:0000313" key="3">
    <source>
        <dbReference type="Proteomes" id="UP000266861"/>
    </source>
</evidence>
<proteinExistence type="predicted"/>
<dbReference type="Proteomes" id="UP000266861">
    <property type="component" value="Unassembled WGS sequence"/>
</dbReference>
<dbReference type="EMBL" id="PQFF01000457">
    <property type="protein sequence ID" value="RHZ49013.1"/>
    <property type="molecule type" value="Genomic_DNA"/>
</dbReference>
<organism evidence="2 3">
    <name type="scientific">Diversispora epigaea</name>
    <dbReference type="NCBI Taxonomy" id="1348612"/>
    <lineage>
        <taxon>Eukaryota</taxon>
        <taxon>Fungi</taxon>
        <taxon>Fungi incertae sedis</taxon>
        <taxon>Mucoromycota</taxon>
        <taxon>Glomeromycotina</taxon>
        <taxon>Glomeromycetes</taxon>
        <taxon>Diversisporales</taxon>
        <taxon>Diversisporaceae</taxon>
        <taxon>Diversispora</taxon>
    </lineage>
</organism>
<comment type="caution">
    <text evidence="2">The sequence shown here is derived from an EMBL/GenBank/DDBJ whole genome shotgun (WGS) entry which is preliminary data.</text>
</comment>
<feature type="region of interest" description="Disordered" evidence="1">
    <location>
        <begin position="90"/>
        <end position="109"/>
    </location>
</feature>
<reference evidence="2 3" key="1">
    <citation type="submission" date="2018-08" db="EMBL/GenBank/DDBJ databases">
        <title>Genome and evolution of the arbuscular mycorrhizal fungus Diversispora epigaea (formerly Glomus versiforme) and its bacterial endosymbionts.</title>
        <authorList>
            <person name="Sun X."/>
            <person name="Fei Z."/>
            <person name="Harrison M."/>
        </authorList>
    </citation>
    <scope>NUCLEOTIDE SEQUENCE [LARGE SCALE GENOMIC DNA]</scope>
    <source>
        <strain evidence="2 3">IT104</strain>
    </source>
</reference>
<accession>A0A397GIY6</accession>
<name>A0A397GIY6_9GLOM</name>
<keyword evidence="3" id="KW-1185">Reference proteome</keyword>
<evidence type="ECO:0000256" key="1">
    <source>
        <dbReference type="SAM" id="MobiDB-lite"/>
    </source>
</evidence>